<dbReference type="Proteomes" id="UP000192660">
    <property type="component" value="Unassembled WGS sequence"/>
</dbReference>
<protein>
    <submittedName>
        <fullName evidence="1">Uncharacterized protein</fullName>
    </submittedName>
</protein>
<gene>
    <name evidence="1" type="ORF">SAMN00768000_3592</name>
</gene>
<accession>A0A1W1WPS2</accession>
<sequence length="90" mass="9955">MLLALIPYIIPDDEAADVWIIPVSEVPTTPEAVLPLLANFADMDSTDREAIADHCAAYHADRIILPNPQGLFWRAIRIDDVLAGQLVDVY</sequence>
<organism evidence="1 2">
    <name type="scientific">Sulfobacillus thermosulfidooxidans (strain DSM 9293 / VKM B-1269 / AT-1)</name>
    <dbReference type="NCBI Taxonomy" id="929705"/>
    <lineage>
        <taxon>Bacteria</taxon>
        <taxon>Bacillati</taxon>
        <taxon>Bacillota</taxon>
        <taxon>Clostridia</taxon>
        <taxon>Eubacteriales</taxon>
        <taxon>Clostridiales Family XVII. Incertae Sedis</taxon>
        <taxon>Sulfobacillus</taxon>
    </lineage>
</organism>
<evidence type="ECO:0000313" key="1">
    <source>
        <dbReference type="EMBL" id="SMC08010.1"/>
    </source>
</evidence>
<evidence type="ECO:0000313" key="2">
    <source>
        <dbReference type="Proteomes" id="UP000192660"/>
    </source>
</evidence>
<proteinExistence type="predicted"/>
<reference evidence="2" key="1">
    <citation type="submission" date="2017-04" db="EMBL/GenBank/DDBJ databases">
        <authorList>
            <person name="Varghese N."/>
            <person name="Submissions S."/>
        </authorList>
    </citation>
    <scope>NUCLEOTIDE SEQUENCE [LARGE SCALE GENOMIC DNA]</scope>
    <source>
        <strain evidence="2">DSM 9293</strain>
    </source>
</reference>
<dbReference type="OrthoDB" id="9941002at2"/>
<dbReference type="EMBL" id="FWWY01000002">
    <property type="protein sequence ID" value="SMC08010.1"/>
    <property type="molecule type" value="Genomic_DNA"/>
</dbReference>
<name>A0A1W1WPS2_SULTA</name>
<keyword evidence="2" id="KW-1185">Reference proteome</keyword>
<dbReference type="RefSeq" id="WP_084662040.1">
    <property type="nucleotide sequence ID" value="NZ_FWWY01000002.1"/>
</dbReference>
<dbReference type="AlphaFoldDB" id="A0A1W1WPS2"/>